<evidence type="ECO:0000313" key="1">
    <source>
        <dbReference type="EMBL" id="GHG72242.1"/>
    </source>
</evidence>
<keyword evidence="2" id="KW-1185">Reference proteome</keyword>
<dbReference type="EMBL" id="BNAO01000006">
    <property type="protein sequence ID" value="GHG72242.1"/>
    <property type="molecule type" value="Genomic_DNA"/>
</dbReference>
<sequence>MLLPALKNCYTLLAIILVNTGYLLMKRYSHKPEDLAKLFGQSPLAKVQRQHQQVSQLNAELCQILQLSHLSFCQVATIKDGRAIILCSSAAWATRLKMQRDAILDNFRRKILPDLAGIDIEVSPNGQNIPLLVQETAAKPYMAAMSEDSRAKLQQAANLTNGPVQQALQRLLK</sequence>
<dbReference type="Pfam" id="PF05258">
    <property type="entry name" value="DciA"/>
    <property type="match status" value="1"/>
</dbReference>
<dbReference type="InterPro" id="IPR007922">
    <property type="entry name" value="DciA-like"/>
</dbReference>
<organism evidence="1 2">
    <name type="scientific">Alishewanella longhuensis</name>
    <dbReference type="NCBI Taxonomy" id="1091037"/>
    <lineage>
        <taxon>Bacteria</taxon>
        <taxon>Pseudomonadati</taxon>
        <taxon>Pseudomonadota</taxon>
        <taxon>Gammaproteobacteria</taxon>
        <taxon>Alteromonadales</taxon>
        <taxon>Alteromonadaceae</taxon>
        <taxon>Alishewanella</taxon>
    </lineage>
</organism>
<dbReference type="Proteomes" id="UP000659697">
    <property type="component" value="Unassembled WGS sequence"/>
</dbReference>
<protein>
    <recommendedName>
        <fullName evidence="3">DUF721 domain-containing protein</fullName>
    </recommendedName>
</protein>
<evidence type="ECO:0008006" key="3">
    <source>
        <dbReference type="Google" id="ProtNLM"/>
    </source>
</evidence>
<accession>A0ABQ3KZM9</accession>
<gene>
    <name evidence="1" type="ORF">GCM10010919_24320</name>
</gene>
<name>A0ABQ3KZM9_9ALTE</name>
<proteinExistence type="predicted"/>
<reference evidence="2" key="1">
    <citation type="journal article" date="2019" name="Int. J. Syst. Evol. Microbiol.">
        <title>The Global Catalogue of Microorganisms (GCM) 10K type strain sequencing project: providing services to taxonomists for standard genome sequencing and annotation.</title>
        <authorList>
            <consortium name="The Broad Institute Genomics Platform"/>
            <consortium name="The Broad Institute Genome Sequencing Center for Infectious Disease"/>
            <person name="Wu L."/>
            <person name="Ma J."/>
        </authorList>
    </citation>
    <scope>NUCLEOTIDE SEQUENCE [LARGE SCALE GENOMIC DNA]</scope>
    <source>
        <strain evidence="2">CGMCC 1.7003</strain>
    </source>
</reference>
<comment type="caution">
    <text evidence="1">The sequence shown here is derived from an EMBL/GenBank/DDBJ whole genome shotgun (WGS) entry which is preliminary data.</text>
</comment>
<evidence type="ECO:0000313" key="2">
    <source>
        <dbReference type="Proteomes" id="UP000659697"/>
    </source>
</evidence>